<dbReference type="EMBL" id="JARKIB010000092">
    <property type="protein sequence ID" value="KAJ7743209.1"/>
    <property type="molecule type" value="Genomic_DNA"/>
</dbReference>
<comment type="caution">
    <text evidence="2">The sequence shown here is derived from an EMBL/GenBank/DDBJ whole genome shotgun (WGS) entry which is preliminary data.</text>
</comment>
<reference evidence="2" key="1">
    <citation type="submission" date="2023-03" db="EMBL/GenBank/DDBJ databases">
        <title>Massive genome expansion in bonnet fungi (Mycena s.s.) driven by repeated elements and novel gene families across ecological guilds.</title>
        <authorList>
            <consortium name="Lawrence Berkeley National Laboratory"/>
            <person name="Harder C.B."/>
            <person name="Miyauchi S."/>
            <person name="Viragh M."/>
            <person name="Kuo A."/>
            <person name="Thoen E."/>
            <person name="Andreopoulos B."/>
            <person name="Lu D."/>
            <person name="Skrede I."/>
            <person name="Drula E."/>
            <person name="Henrissat B."/>
            <person name="Morin E."/>
            <person name="Kohler A."/>
            <person name="Barry K."/>
            <person name="LaButti K."/>
            <person name="Morin E."/>
            <person name="Salamov A."/>
            <person name="Lipzen A."/>
            <person name="Mereny Z."/>
            <person name="Hegedus B."/>
            <person name="Baldrian P."/>
            <person name="Stursova M."/>
            <person name="Weitz H."/>
            <person name="Taylor A."/>
            <person name="Grigoriev I.V."/>
            <person name="Nagy L.G."/>
            <person name="Martin F."/>
            <person name="Kauserud H."/>
        </authorList>
    </citation>
    <scope>NUCLEOTIDE SEQUENCE</scope>
    <source>
        <strain evidence="2">CBHHK182m</strain>
    </source>
</reference>
<accession>A0AAD7IJF4</accession>
<evidence type="ECO:0000313" key="2">
    <source>
        <dbReference type="EMBL" id="KAJ7743209.1"/>
    </source>
</evidence>
<sequence>MFSRSHHHDQKVPIGVGAPPTPLSSQIPLSNSLGPFTALSAHHCHLESLLNSALATLMIILDATATPTVSDHTTEVLQALCRRTLATAPADLLPPSTLSPADPPTQKMATYADVTSTATRPIEPPSVPTVSAPKTPRITRPPRNNDPNSVPDIVFRFDLHHMQPATRAHPSVLFDALSTDPNVRADGVRWTRGGNLTVKYRDYQVDEKHDQNPGLPDGYTQRNRLMATWLAVCPALGLPKSPDSIPRVDHGIAWHSVVVHDVPAPQNDDESDPHTWLRDGGFLGKIKGFARMCSDRSQANIPFRISLAFKADADFLVKNGALMFGSRCRVSHLTPTLQLQSQTP</sequence>
<gene>
    <name evidence="2" type="ORF">B0H16DRAFT_1727934</name>
</gene>
<name>A0AAD7IJF4_9AGAR</name>
<feature type="region of interest" description="Disordered" evidence="1">
    <location>
        <begin position="118"/>
        <end position="149"/>
    </location>
</feature>
<organism evidence="2 3">
    <name type="scientific">Mycena metata</name>
    <dbReference type="NCBI Taxonomy" id="1033252"/>
    <lineage>
        <taxon>Eukaryota</taxon>
        <taxon>Fungi</taxon>
        <taxon>Dikarya</taxon>
        <taxon>Basidiomycota</taxon>
        <taxon>Agaricomycotina</taxon>
        <taxon>Agaricomycetes</taxon>
        <taxon>Agaricomycetidae</taxon>
        <taxon>Agaricales</taxon>
        <taxon>Marasmiineae</taxon>
        <taxon>Mycenaceae</taxon>
        <taxon>Mycena</taxon>
    </lineage>
</organism>
<dbReference type="Proteomes" id="UP001215598">
    <property type="component" value="Unassembled WGS sequence"/>
</dbReference>
<feature type="region of interest" description="Disordered" evidence="1">
    <location>
        <begin position="1"/>
        <end position="20"/>
    </location>
</feature>
<evidence type="ECO:0000256" key="1">
    <source>
        <dbReference type="SAM" id="MobiDB-lite"/>
    </source>
</evidence>
<dbReference type="AlphaFoldDB" id="A0AAD7IJF4"/>
<proteinExistence type="predicted"/>
<keyword evidence="3" id="KW-1185">Reference proteome</keyword>
<evidence type="ECO:0000313" key="3">
    <source>
        <dbReference type="Proteomes" id="UP001215598"/>
    </source>
</evidence>
<protein>
    <submittedName>
        <fullName evidence="2">Uncharacterized protein</fullName>
    </submittedName>
</protein>